<feature type="region of interest" description="Disordered" evidence="1">
    <location>
        <begin position="1"/>
        <end position="57"/>
    </location>
</feature>
<dbReference type="EMBL" id="WNLP01000005">
    <property type="protein sequence ID" value="MUH59832.1"/>
    <property type="molecule type" value="Genomic_DNA"/>
</dbReference>
<dbReference type="Pfam" id="PF17863">
    <property type="entry name" value="AAA_lid_2"/>
    <property type="match status" value="1"/>
</dbReference>
<evidence type="ECO:0000259" key="2">
    <source>
        <dbReference type="Pfam" id="PF07726"/>
    </source>
</evidence>
<dbReference type="InterPro" id="IPR027417">
    <property type="entry name" value="P-loop_NTPase"/>
</dbReference>
<dbReference type="Pfam" id="PF07726">
    <property type="entry name" value="AAA_3"/>
    <property type="match status" value="1"/>
</dbReference>
<dbReference type="Gene3D" id="3.40.50.300">
    <property type="entry name" value="P-loop containing nucleotide triphosphate hydrolases"/>
    <property type="match status" value="1"/>
</dbReference>
<dbReference type="SUPFAM" id="SSF52540">
    <property type="entry name" value="P-loop containing nucleoside triphosphate hydrolases"/>
    <property type="match status" value="1"/>
</dbReference>
<name>A0A7K1J5H3_9BIFI</name>
<dbReference type="PANTHER" id="PTHR42759">
    <property type="entry name" value="MOXR FAMILY PROTEIN"/>
    <property type="match status" value="1"/>
</dbReference>
<dbReference type="PIRSF" id="PIRSF002849">
    <property type="entry name" value="AAA_ATPase_chaperone_MoxR_prd"/>
    <property type="match status" value="1"/>
</dbReference>
<gene>
    <name evidence="4" type="ORF">GSD1FS_1175</name>
</gene>
<dbReference type="GO" id="GO:0016887">
    <property type="term" value="F:ATP hydrolysis activity"/>
    <property type="evidence" value="ECO:0007669"/>
    <property type="project" value="InterPro"/>
</dbReference>
<reference evidence="4 5" key="1">
    <citation type="submission" date="2019-09" db="EMBL/GenBank/DDBJ databases">
        <title>Bifidobacterium canis sp. nov., isolated from the digestive tract of German Shepherd dog puppy.</title>
        <authorList>
            <person name="Bunesova V."/>
        </authorList>
    </citation>
    <scope>NUCLEOTIDE SEQUENCE [LARGE SCALE GENOMIC DNA]</scope>
    <source>
        <strain evidence="4 5">GSD1FS</strain>
    </source>
</reference>
<protein>
    <submittedName>
        <fullName evidence="4">Methanol dehydrogenase</fullName>
    </submittedName>
</protein>
<dbReference type="Gene3D" id="1.10.8.80">
    <property type="entry name" value="Magnesium chelatase subunit I, C-Terminal domain"/>
    <property type="match status" value="1"/>
</dbReference>
<feature type="compositionally biased region" description="Polar residues" evidence="1">
    <location>
        <begin position="1"/>
        <end position="11"/>
    </location>
</feature>
<comment type="caution">
    <text evidence="4">The sequence shown here is derived from an EMBL/GenBank/DDBJ whole genome shotgun (WGS) entry which is preliminary data.</text>
</comment>
<sequence length="375" mass="40454">MTSDNRQSAIDESTILRRPARRDVGRSTDIDATCLSAFPSPAKPKPEPALSHSAPADRQSDNAIAGFRDTFNAIVSNMAQVVVDSPDPIRLCVTAMIVGGHVLLEDNPGTGKTQLARALAQSIDASFKRIQFTPDLLPSDVVGITFYDQRSGEFTFRPGPVFASIVLADEINRASPKTQSALLEVMEEQHVTVDGVEHAVPQPFTVIATQNPVEQAGTYALPEAQMDRFLIATPIGYPSRNQSISILREANVNDRASAIGSVASGRDVLDMRGIAESVHISDSIYEYIMRIVEQTRASEFVNVGVSMRGALALTRCTQVWAAADSRTYVIPDDVKALAVPVLAHRLMLTPDAMFAGRTQRDVMASILADVPVPGA</sequence>
<evidence type="ECO:0000313" key="4">
    <source>
        <dbReference type="EMBL" id="MUH59832.1"/>
    </source>
</evidence>
<evidence type="ECO:0000259" key="3">
    <source>
        <dbReference type="Pfam" id="PF17863"/>
    </source>
</evidence>
<feature type="domain" description="ATPase AAA-3" evidence="2">
    <location>
        <begin position="101"/>
        <end position="231"/>
    </location>
</feature>
<evidence type="ECO:0000256" key="1">
    <source>
        <dbReference type="SAM" id="MobiDB-lite"/>
    </source>
</evidence>
<dbReference type="Proteomes" id="UP000487882">
    <property type="component" value="Unassembled WGS sequence"/>
</dbReference>
<organism evidence="4 5">
    <name type="scientific">Bifidobacterium canis</name>
    <dbReference type="NCBI Taxonomy" id="2610880"/>
    <lineage>
        <taxon>Bacteria</taxon>
        <taxon>Bacillati</taxon>
        <taxon>Actinomycetota</taxon>
        <taxon>Actinomycetes</taxon>
        <taxon>Bifidobacteriales</taxon>
        <taxon>Bifidobacteriaceae</taxon>
        <taxon>Bifidobacterium</taxon>
    </lineage>
</organism>
<keyword evidence="5" id="KW-1185">Reference proteome</keyword>
<dbReference type="InterPro" id="IPR050764">
    <property type="entry name" value="CbbQ/NirQ/NorQ/GpvN"/>
</dbReference>
<proteinExistence type="predicted"/>
<evidence type="ECO:0000313" key="5">
    <source>
        <dbReference type="Proteomes" id="UP000487882"/>
    </source>
</evidence>
<dbReference type="PANTHER" id="PTHR42759:SF5">
    <property type="entry name" value="METHANOL DEHYDROGENASE REGULATOR"/>
    <property type="match status" value="1"/>
</dbReference>
<dbReference type="InterPro" id="IPR011703">
    <property type="entry name" value="ATPase_AAA-3"/>
</dbReference>
<dbReference type="RefSeq" id="WP_155588762.1">
    <property type="nucleotide sequence ID" value="NZ_WNLP01000005.1"/>
</dbReference>
<accession>A0A7K1J5H3</accession>
<dbReference type="GO" id="GO:0005524">
    <property type="term" value="F:ATP binding"/>
    <property type="evidence" value="ECO:0007669"/>
    <property type="project" value="InterPro"/>
</dbReference>
<dbReference type="AlphaFoldDB" id="A0A7K1J5H3"/>
<dbReference type="InterPro" id="IPR041628">
    <property type="entry name" value="ChlI/MoxR_AAA_lid"/>
</dbReference>
<feature type="domain" description="ChlI/MoxR AAA lid" evidence="3">
    <location>
        <begin position="294"/>
        <end position="364"/>
    </location>
</feature>